<keyword evidence="5 7" id="KW-0472">Membrane</keyword>
<gene>
    <name evidence="8" type="ORF">TI39_contig4145g00008</name>
</gene>
<evidence type="ECO:0000256" key="5">
    <source>
        <dbReference type="ARBA" id="ARBA00023136"/>
    </source>
</evidence>
<feature type="transmembrane region" description="Helical" evidence="7">
    <location>
        <begin position="34"/>
        <end position="53"/>
    </location>
</feature>
<evidence type="ECO:0000256" key="1">
    <source>
        <dbReference type="ARBA" id="ARBA00004370"/>
    </source>
</evidence>
<name>A0A0F4GC47_9PEZI</name>
<accession>A0A0F4GC47</accession>
<dbReference type="OrthoDB" id="2802411at2759"/>
<evidence type="ECO:0000256" key="6">
    <source>
        <dbReference type="SAM" id="MobiDB-lite"/>
    </source>
</evidence>
<dbReference type="PANTHER" id="PTHR21659">
    <property type="entry name" value="HYDROPHOBIC PROTEIN RCI2 LOW TEMPERATURE AND SALT RESPONSIVE PROTEIN LTI6 -RELATED"/>
    <property type="match status" value="1"/>
</dbReference>
<comment type="subcellular location">
    <subcellularLocation>
        <location evidence="1">Membrane</location>
    </subcellularLocation>
</comment>
<keyword evidence="4 7" id="KW-1133">Transmembrane helix</keyword>
<evidence type="ECO:0000256" key="2">
    <source>
        <dbReference type="ARBA" id="ARBA00009530"/>
    </source>
</evidence>
<evidence type="ECO:0000313" key="9">
    <source>
        <dbReference type="Proteomes" id="UP000033647"/>
    </source>
</evidence>
<keyword evidence="9" id="KW-1185">Reference proteome</keyword>
<sequence length="165" mass="17247">MCGSDVFLGILAIFFPPIAVWVKRGICSADSLINIALCCLAYLPGLLHAWYIISVTPDPTYDELAQHDPERGGNVTYYYVQTQPASRGPAAPGGPQGYGTVNNVPNAQFPGQQQGFVKPPKGQRTVVAPVAPAAAGQSSQAAAGEEMPPPSYANAVAGDHKIQGP</sequence>
<protein>
    <submittedName>
        <fullName evidence="8">Stress response rci peptide like protein</fullName>
    </submittedName>
</protein>
<comment type="caution">
    <text evidence="8">The sequence shown here is derived from an EMBL/GenBank/DDBJ whole genome shotgun (WGS) entry which is preliminary data.</text>
</comment>
<feature type="region of interest" description="Disordered" evidence="6">
    <location>
        <begin position="131"/>
        <end position="165"/>
    </location>
</feature>
<feature type="transmembrane region" description="Helical" evidence="7">
    <location>
        <begin position="6"/>
        <end position="22"/>
    </location>
</feature>
<dbReference type="STRING" id="1047168.A0A0F4GC47"/>
<keyword evidence="3 7" id="KW-0812">Transmembrane</keyword>
<dbReference type="PROSITE" id="PS01309">
    <property type="entry name" value="UPF0057"/>
    <property type="match status" value="1"/>
</dbReference>
<feature type="compositionally biased region" description="Low complexity" evidence="6">
    <location>
        <begin position="131"/>
        <end position="144"/>
    </location>
</feature>
<dbReference type="AlphaFoldDB" id="A0A0F4GC47"/>
<dbReference type="Pfam" id="PF01679">
    <property type="entry name" value="Pmp3"/>
    <property type="match status" value="1"/>
</dbReference>
<dbReference type="InterPro" id="IPR000612">
    <property type="entry name" value="PMP3"/>
</dbReference>
<reference evidence="8 9" key="1">
    <citation type="submission" date="2015-03" db="EMBL/GenBank/DDBJ databases">
        <title>RNA-seq based gene annotation and comparative genomics of four Zymoseptoria species reveal species-specific pathogenicity related genes and transposable element activity.</title>
        <authorList>
            <person name="Grandaubert J."/>
            <person name="Bhattacharyya A."/>
            <person name="Stukenbrock E.H."/>
        </authorList>
    </citation>
    <scope>NUCLEOTIDE SEQUENCE [LARGE SCALE GENOMIC DNA]</scope>
    <source>
        <strain evidence="8 9">Zb18110</strain>
    </source>
</reference>
<dbReference type="Proteomes" id="UP000033647">
    <property type="component" value="Unassembled WGS sequence"/>
</dbReference>
<evidence type="ECO:0000256" key="7">
    <source>
        <dbReference type="SAM" id="Phobius"/>
    </source>
</evidence>
<proteinExistence type="inferred from homology"/>
<dbReference type="EMBL" id="LAFY01004104">
    <property type="protein sequence ID" value="KJX94963.1"/>
    <property type="molecule type" value="Genomic_DNA"/>
</dbReference>
<comment type="similarity">
    <text evidence="2">Belongs to the UPF0057 (PMP3) family.</text>
</comment>
<dbReference type="PANTHER" id="PTHR21659:SF57">
    <property type="entry name" value="PLASMA MEMBRANE PROTEOLIPID 31"/>
    <property type="match status" value="1"/>
</dbReference>
<dbReference type="GO" id="GO:0016020">
    <property type="term" value="C:membrane"/>
    <property type="evidence" value="ECO:0007669"/>
    <property type="project" value="UniProtKB-SubCell"/>
</dbReference>
<evidence type="ECO:0000256" key="3">
    <source>
        <dbReference type="ARBA" id="ARBA00022692"/>
    </source>
</evidence>
<evidence type="ECO:0000313" key="8">
    <source>
        <dbReference type="EMBL" id="KJX94963.1"/>
    </source>
</evidence>
<evidence type="ECO:0000256" key="4">
    <source>
        <dbReference type="ARBA" id="ARBA00022989"/>
    </source>
</evidence>
<organism evidence="8 9">
    <name type="scientific">Zymoseptoria brevis</name>
    <dbReference type="NCBI Taxonomy" id="1047168"/>
    <lineage>
        <taxon>Eukaryota</taxon>
        <taxon>Fungi</taxon>
        <taxon>Dikarya</taxon>
        <taxon>Ascomycota</taxon>
        <taxon>Pezizomycotina</taxon>
        <taxon>Dothideomycetes</taxon>
        <taxon>Dothideomycetidae</taxon>
        <taxon>Mycosphaerellales</taxon>
        <taxon>Mycosphaerellaceae</taxon>
        <taxon>Zymoseptoria</taxon>
    </lineage>
</organism>